<name>A0ABQ6MB77_9STRA</name>
<keyword evidence="3" id="KW-1185">Reference proteome</keyword>
<dbReference type="SUPFAM" id="SSF52540">
    <property type="entry name" value="P-loop containing nucleoside triphosphate hydrolases"/>
    <property type="match status" value="1"/>
</dbReference>
<dbReference type="Pfam" id="PF00271">
    <property type="entry name" value="Helicase_C"/>
    <property type="match status" value="1"/>
</dbReference>
<organism evidence="2 3">
    <name type="scientific">Tetraparma gracilis</name>
    <dbReference type="NCBI Taxonomy" id="2962635"/>
    <lineage>
        <taxon>Eukaryota</taxon>
        <taxon>Sar</taxon>
        <taxon>Stramenopiles</taxon>
        <taxon>Ochrophyta</taxon>
        <taxon>Bolidophyceae</taxon>
        <taxon>Parmales</taxon>
        <taxon>Triparmaceae</taxon>
        <taxon>Tetraparma</taxon>
    </lineage>
</organism>
<accession>A0ABQ6MB77</accession>
<dbReference type="InterPro" id="IPR027417">
    <property type="entry name" value="P-loop_NTPase"/>
</dbReference>
<dbReference type="Gene3D" id="3.40.50.300">
    <property type="entry name" value="P-loop containing nucleotide triphosphate hydrolases"/>
    <property type="match status" value="1"/>
</dbReference>
<evidence type="ECO:0000313" key="3">
    <source>
        <dbReference type="Proteomes" id="UP001165060"/>
    </source>
</evidence>
<dbReference type="Proteomes" id="UP001165060">
    <property type="component" value="Unassembled WGS sequence"/>
</dbReference>
<proteinExistence type="predicted"/>
<dbReference type="EMBL" id="BRYB01003944">
    <property type="protein sequence ID" value="GMI23118.1"/>
    <property type="molecule type" value="Genomic_DNA"/>
</dbReference>
<feature type="domain" description="Helicase C-terminal" evidence="1">
    <location>
        <begin position="2"/>
        <end position="42"/>
    </location>
</feature>
<comment type="caution">
    <text evidence="2">The sequence shown here is derived from an EMBL/GenBank/DDBJ whole genome shotgun (WGS) entry which is preliminary data.</text>
</comment>
<protein>
    <recommendedName>
        <fullName evidence="1">Helicase C-terminal domain-containing protein</fullName>
    </recommendedName>
</protein>
<evidence type="ECO:0000259" key="1">
    <source>
        <dbReference type="Pfam" id="PF00271"/>
    </source>
</evidence>
<reference evidence="2 3" key="1">
    <citation type="journal article" date="2023" name="Commun. Biol.">
        <title>Genome analysis of Parmales, the sister group of diatoms, reveals the evolutionary specialization of diatoms from phago-mixotrophs to photoautotrophs.</title>
        <authorList>
            <person name="Ban H."/>
            <person name="Sato S."/>
            <person name="Yoshikawa S."/>
            <person name="Yamada K."/>
            <person name="Nakamura Y."/>
            <person name="Ichinomiya M."/>
            <person name="Sato N."/>
            <person name="Blanc-Mathieu R."/>
            <person name="Endo H."/>
            <person name="Kuwata A."/>
            <person name="Ogata H."/>
        </authorList>
    </citation>
    <scope>NUCLEOTIDE SEQUENCE [LARGE SCALE GENOMIC DNA]</scope>
</reference>
<dbReference type="InterPro" id="IPR001650">
    <property type="entry name" value="Helicase_C-like"/>
</dbReference>
<gene>
    <name evidence="2" type="ORF">TeGR_g14359</name>
</gene>
<sequence>MCVATEDVIRGLDISLDTVVIVGKAAGPDNYVHIAGRCGRAGRRGSCVSVVGYEDSGRINGWSSMLGVEFEPVEAEDVAGSGI</sequence>
<evidence type="ECO:0000313" key="2">
    <source>
        <dbReference type="EMBL" id="GMI23118.1"/>
    </source>
</evidence>